<dbReference type="RefSeq" id="XP_025073540.1">
    <property type="nucleotide sequence ID" value="XM_025217755.1"/>
</dbReference>
<dbReference type="AlphaFoldDB" id="A0A8N1S408"/>
<proteinExistence type="predicted"/>
<name>A0A8N1S408_9HYME</name>
<evidence type="ECO:0000313" key="2">
    <source>
        <dbReference type="Proteomes" id="UP000504615"/>
    </source>
</evidence>
<protein>
    <submittedName>
        <fullName evidence="3">Uncharacterized protein LOC112552467</fullName>
    </submittedName>
</protein>
<dbReference type="OrthoDB" id="10579815at2759"/>
<dbReference type="GeneID" id="112552467"/>
<evidence type="ECO:0000313" key="3">
    <source>
        <dbReference type="RefSeq" id="XP_025073540.1"/>
    </source>
</evidence>
<evidence type="ECO:0000256" key="1">
    <source>
        <dbReference type="SAM" id="Phobius"/>
    </source>
</evidence>
<keyword evidence="1" id="KW-1133">Transmembrane helix</keyword>
<sequence length="147" mass="17003">MGIMIDKNILRISSPEREYIICKRIICAVGIHLRSFQFCKLLLSNIENLFAALIVIGVSSLSINLFRLLQEITLYDNMVDIFLSVGIIIIHFLYFFFGNHVGQLVMNNNGDIYNTMYVCNTLYILHLFQKISENLSYILLFELLISN</sequence>
<reference evidence="3" key="1">
    <citation type="submission" date="2025-08" db="UniProtKB">
        <authorList>
            <consortium name="RefSeq"/>
        </authorList>
    </citation>
    <scope>IDENTIFICATION</scope>
</reference>
<keyword evidence="1" id="KW-0812">Transmembrane</keyword>
<feature type="transmembrane region" description="Helical" evidence="1">
    <location>
        <begin position="78"/>
        <end position="97"/>
    </location>
</feature>
<dbReference type="Proteomes" id="UP000504615">
    <property type="component" value="Unplaced"/>
</dbReference>
<organism evidence="2 3">
    <name type="scientific">Pogonomyrmex barbatus</name>
    <name type="common">red harvester ant</name>
    <dbReference type="NCBI Taxonomy" id="144034"/>
    <lineage>
        <taxon>Eukaryota</taxon>
        <taxon>Metazoa</taxon>
        <taxon>Ecdysozoa</taxon>
        <taxon>Arthropoda</taxon>
        <taxon>Hexapoda</taxon>
        <taxon>Insecta</taxon>
        <taxon>Pterygota</taxon>
        <taxon>Neoptera</taxon>
        <taxon>Endopterygota</taxon>
        <taxon>Hymenoptera</taxon>
        <taxon>Apocrita</taxon>
        <taxon>Aculeata</taxon>
        <taxon>Formicoidea</taxon>
        <taxon>Formicidae</taxon>
        <taxon>Myrmicinae</taxon>
        <taxon>Pogonomyrmex</taxon>
    </lineage>
</organism>
<feature type="transmembrane region" description="Helical" evidence="1">
    <location>
        <begin position="49"/>
        <end position="66"/>
    </location>
</feature>
<keyword evidence="2" id="KW-1185">Reference proteome</keyword>
<keyword evidence="1" id="KW-0472">Membrane</keyword>
<gene>
    <name evidence="3" type="primary">LOC112552467</name>
</gene>
<accession>A0A8N1S408</accession>